<feature type="region of interest" description="Disordered" evidence="2">
    <location>
        <begin position="218"/>
        <end position="257"/>
    </location>
</feature>
<dbReference type="AlphaFoldDB" id="A0A6G1IPN4"/>
<evidence type="ECO:0000256" key="1">
    <source>
        <dbReference type="SAM" id="Coils"/>
    </source>
</evidence>
<evidence type="ECO:0000256" key="2">
    <source>
        <dbReference type="SAM" id="MobiDB-lite"/>
    </source>
</evidence>
<dbReference type="OrthoDB" id="3777260at2759"/>
<organism evidence="3 4">
    <name type="scientific">Lentithecium fluviatile CBS 122367</name>
    <dbReference type="NCBI Taxonomy" id="1168545"/>
    <lineage>
        <taxon>Eukaryota</taxon>
        <taxon>Fungi</taxon>
        <taxon>Dikarya</taxon>
        <taxon>Ascomycota</taxon>
        <taxon>Pezizomycotina</taxon>
        <taxon>Dothideomycetes</taxon>
        <taxon>Pleosporomycetidae</taxon>
        <taxon>Pleosporales</taxon>
        <taxon>Massarineae</taxon>
        <taxon>Lentitheciaceae</taxon>
        <taxon>Lentithecium</taxon>
    </lineage>
</organism>
<protein>
    <submittedName>
        <fullName evidence="3">Uncharacterized protein</fullName>
    </submittedName>
</protein>
<keyword evidence="4" id="KW-1185">Reference proteome</keyword>
<evidence type="ECO:0000313" key="3">
    <source>
        <dbReference type="EMBL" id="KAF2679943.1"/>
    </source>
</evidence>
<accession>A0A6G1IPN4</accession>
<proteinExistence type="predicted"/>
<evidence type="ECO:0000313" key="4">
    <source>
        <dbReference type="Proteomes" id="UP000799291"/>
    </source>
</evidence>
<feature type="coiled-coil region" evidence="1">
    <location>
        <begin position="358"/>
        <end position="522"/>
    </location>
</feature>
<reference evidence="3" key="1">
    <citation type="journal article" date="2020" name="Stud. Mycol.">
        <title>101 Dothideomycetes genomes: a test case for predicting lifestyles and emergence of pathogens.</title>
        <authorList>
            <person name="Haridas S."/>
            <person name="Albert R."/>
            <person name="Binder M."/>
            <person name="Bloem J."/>
            <person name="Labutti K."/>
            <person name="Salamov A."/>
            <person name="Andreopoulos B."/>
            <person name="Baker S."/>
            <person name="Barry K."/>
            <person name="Bills G."/>
            <person name="Bluhm B."/>
            <person name="Cannon C."/>
            <person name="Castanera R."/>
            <person name="Culley D."/>
            <person name="Daum C."/>
            <person name="Ezra D."/>
            <person name="Gonzalez J."/>
            <person name="Henrissat B."/>
            <person name="Kuo A."/>
            <person name="Liang C."/>
            <person name="Lipzen A."/>
            <person name="Lutzoni F."/>
            <person name="Magnuson J."/>
            <person name="Mondo S."/>
            <person name="Nolan M."/>
            <person name="Ohm R."/>
            <person name="Pangilinan J."/>
            <person name="Park H.-J."/>
            <person name="Ramirez L."/>
            <person name="Alfaro M."/>
            <person name="Sun H."/>
            <person name="Tritt A."/>
            <person name="Yoshinaga Y."/>
            <person name="Zwiers L.-H."/>
            <person name="Turgeon B."/>
            <person name="Goodwin S."/>
            <person name="Spatafora J."/>
            <person name="Crous P."/>
            <person name="Grigoriev I."/>
        </authorList>
    </citation>
    <scope>NUCLEOTIDE SEQUENCE</scope>
    <source>
        <strain evidence="3">CBS 122367</strain>
    </source>
</reference>
<feature type="compositionally biased region" description="Pro residues" evidence="2">
    <location>
        <begin position="241"/>
        <end position="255"/>
    </location>
</feature>
<dbReference type="Proteomes" id="UP000799291">
    <property type="component" value="Unassembled WGS sequence"/>
</dbReference>
<dbReference type="EMBL" id="MU005600">
    <property type="protein sequence ID" value="KAF2679943.1"/>
    <property type="molecule type" value="Genomic_DNA"/>
</dbReference>
<keyword evidence="1" id="KW-0175">Coiled coil</keyword>
<gene>
    <name evidence="3" type="ORF">K458DRAFT_460441</name>
</gene>
<sequence length="662" mass="74167">MCPARKLSPSALATAVIPIICSRGLSSHLPFIYVANPSDGEDDLISFASDGPSRAATPTPLPAVGMGEAKSKPKPAPASDIFADLTNLARTWKPANIVPSPRMAPKPVFNSMVTPIRTLCTQLTFTTLVSHVRANGNHQAPTTRYQSLESFLAENSSHPTAPVQSAYGPPVRVESRLTNTNESLATGSTTMAEPEYDEGTMRRLEDIIAQVDAIDIEDTQDTERHKTSSPAQRLIEVDNPQPQPAIPTFNPPSTPPTYRFSRHINENEPIVRLTQAVYNSIMDQISRLQKDKTEALMKVSAIQRDLDQLGECDRDASSTVGKLRYQLESNKDYKAAMGREIRQKDIELYKMEMEIDSLKSKVVEFEALQLKLERLNGELNYLKTSMANEEDSHVSAIAQLTAAKDEETAELKAAKNEEIAAKETEIASLKAAVARNQAFVSDHATRAKNVGDTQAQREKKIKQLEDRLLEEQEICNNLRDEVELLRESRPSREQVESLQEELRARRSEIHRQKNEIKLLNKRCEFKDQAIIKKTNPKIGLRGAAHLVIPSSNTRLPKYVFPCIECFAKNIDCDHSSRCQNCARDDEKCARWRCGVLHATGDCNPFSCTFVHDANGWLMTRGPRPQWAEQELFYTKKEASYLYQNHSFPGSDGGNLKQRLMHK</sequence>
<name>A0A6G1IPN4_9PLEO</name>
<feature type="region of interest" description="Disordered" evidence="2">
    <location>
        <begin position="49"/>
        <end position="76"/>
    </location>
</feature>